<dbReference type="GO" id="GO:0008168">
    <property type="term" value="F:methyltransferase activity"/>
    <property type="evidence" value="ECO:0007669"/>
    <property type="project" value="UniProtKB-KW"/>
</dbReference>
<dbReference type="OrthoDB" id="3172472at2"/>
<dbReference type="Proteomes" id="UP000008043">
    <property type="component" value="Chromosome"/>
</dbReference>
<keyword evidence="5" id="KW-1185">Reference proteome</keyword>
<dbReference type="PANTHER" id="PTHR43861:SF1">
    <property type="entry name" value="TRANS-ACONITATE 2-METHYLTRANSFERASE"/>
    <property type="match status" value="1"/>
</dbReference>
<dbReference type="KEGG" id="sdv:BN159_0385"/>
<feature type="domain" description="Methyltransferase" evidence="3">
    <location>
        <begin position="41"/>
        <end position="136"/>
    </location>
</feature>
<keyword evidence="2" id="KW-0808">Transferase</keyword>
<dbReference type="InterPro" id="IPR029063">
    <property type="entry name" value="SAM-dependent_MTases_sf"/>
</dbReference>
<dbReference type="GO" id="GO:0017000">
    <property type="term" value="P:antibiotic biosynthetic process"/>
    <property type="evidence" value="ECO:0007669"/>
    <property type="project" value="UniProtKB-ARBA"/>
</dbReference>
<reference evidence="4 5" key="1">
    <citation type="journal article" date="2012" name="J. Bacteriol.">
        <title>Genome sequence of the bacterium Streptomyces davawensis JCM 4913 and heterologous production of the unique antibiotic roseoflavin.</title>
        <authorList>
            <person name="Jankowitsch F."/>
            <person name="Schwarz J."/>
            <person name="Ruckert C."/>
            <person name="Gust B."/>
            <person name="Szczepanowski R."/>
            <person name="Blom J."/>
            <person name="Pelzer S."/>
            <person name="Kalinowski J."/>
            <person name="Mack M."/>
        </authorList>
    </citation>
    <scope>NUCLEOTIDE SEQUENCE [LARGE SCALE GENOMIC DNA]</scope>
    <source>
        <strain evidence="5">DSM 101723 / JCM 4913 / KCC S-0913 / 768</strain>
    </source>
</reference>
<name>K4QWK3_STRDJ</name>
<evidence type="ECO:0000256" key="1">
    <source>
        <dbReference type="ARBA" id="ARBA00022603"/>
    </source>
</evidence>
<dbReference type="Gene3D" id="3.40.50.150">
    <property type="entry name" value="Vaccinia Virus protein VP39"/>
    <property type="match status" value="1"/>
</dbReference>
<dbReference type="CDD" id="cd02440">
    <property type="entry name" value="AdoMet_MTases"/>
    <property type="match status" value="1"/>
</dbReference>
<dbReference type="eggNOG" id="COG0500">
    <property type="taxonomic scope" value="Bacteria"/>
</dbReference>
<organism evidence="4 5">
    <name type="scientific">Streptomyces davaonensis (strain DSM 101723 / JCM 4913 / KCC S-0913 / 768)</name>
    <dbReference type="NCBI Taxonomy" id="1214101"/>
    <lineage>
        <taxon>Bacteria</taxon>
        <taxon>Bacillati</taxon>
        <taxon>Actinomycetota</taxon>
        <taxon>Actinomycetes</taxon>
        <taxon>Kitasatosporales</taxon>
        <taxon>Streptomycetaceae</taxon>
        <taxon>Streptomyces</taxon>
    </lineage>
</organism>
<proteinExistence type="predicted"/>
<dbReference type="EMBL" id="HE971709">
    <property type="protein sequence ID" value="CCK24764.1"/>
    <property type="molecule type" value="Genomic_DNA"/>
</dbReference>
<dbReference type="SUPFAM" id="SSF53335">
    <property type="entry name" value="S-adenosyl-L-methionine-dependent methyltransferases"/>
    <property type="match status" value="1"/>
</dbReference>
<accession>K4QWK3</accession>
<dbReference type="PATRIC" id="fig|1214101.3.peg.387"/>
<dbReference type="GO" id="GO:0032259">
    <property type="term" value="P:methylation"/>
    <property type="evidence" value="ECO:0007669"/>
    <property type="project" value="UniProtKB-KW"/>
</dbReference>
<evidence type="ECO:0000313" key="4">
    <source>
        <dbReference type="EMBL" id="CCK24764.1"/>
    </source>
</evidence>
<evidence type="ECO:0000313" key="5">
    <source>
        <dbReference type="Proteomes" id="UP000008043"/>
    </source>
</evidence>
<gene>
    <name evidence="4" type="ORF">BN159_0385</name>
</gene>
<keyword evidence="1" id="KW-0489">Methyltransferase</keyword>
<sequence length="269" mass="29942">MKALEDLAVYDDADFYDQEFAARTHDIPFFLAQAVQAGGPILEVACGTGRITLPIARTGAEITGLDIMPSMLARARQRAEHEELPIEWLEQDCRDIRSDRRFALVFSATNAMQHLHDLDSVVAFLTSARNVLRPGGTLILDVFNPDMAKLCRLPESPHHHKSVVDKDGARLDVQATTHYDAAAQVLRFTLDYLRDGVCVRTKKVSMRCFFPEELLALCRLAGLDVAQRYGDYDRSPFTSTSPKQLLLCRSRPASGQFGDPPSAPDMHPS</sequence>
<dbReference type="Pfam" id="PF13649">
    <property type="entry name" value="Methyltransf_25"/>
    <property type="match status" value="1"/>
</dbReference>
<dbReference type="AlphaFoldDB" id="K4QWK3"/>
<dbReference type="STRING" id="1214101.BN159_0385"/>
<dbReference type="RefSeq" id="WP_015655169.1">
    <property type="nucleotide sequence ID" value="NC_020504.1"/>
</dbReference>
<evidence type="ECO:0000259" key="3">
    <source>
        <dbReference type="Pfam" id="PF13649"/>
    </source>
</evidence>
<dbReference type="InterPro" id="IPR041698">
    <property type="entry name" value="Methyltransf_25"/>
</dbReference>
<evidence type="ECO:0000256" key="2">
    <source>
        <dbReference type="ARBA" id="ARBA00022679"/>
    </source>
</evidence>
<dbReference type="PANTHER" id="PTHR43861">
    <property type="entry name" value="TRANS-ACONITATE 2-METHYLTRANSFERASE-RELATED"/>
    <property type="match status" value="1"/>
</dbReference>
<dbReference type="HOGENOM" id="CLU_069129_7_0_11"/>
<protein>
    <recommendedName>
        <fullName evidence="3">Methyltransferase domain-containing protein</fullName>
    </recommendedName>
</protein>